<evidence type="ECO:0000256" key="1">
    <source>
        <dbReference type="SAM" id="SignalP"/>
    </source>
</evidence>
<feature type="signal peptide" evidence="1">
    <location>
        <begin position="1"/>
        <end position="16"/>
    </location>
</feature>
<keyword evidence="1" id="KW-0732">Signal</keyword>
<comment type="caution">
    <text evidence="2">The sequence shown here is derived from an EMBL/GenBank/DDBJ whole genome shotgun (WGS) entry which is preliminary data.</text>
</comment>
<evidence type="ECO:0000313" key="3">
    <source>
        <dbReference type="Proteomes" id="UP000194999"/>
    </source>
</evidence>
<evidence type="ECO:0000313" key="2">
    <source>
        <dbReference type="EMBL" id="OUJ00030.1"/>
    </source>
</evidence>
<sequence>MAPGMMIITAMAPALAGAMLSVEYARNLPGKCRRVGAVGVVIWGGHKARAVLMAHPTAPVAARETDPAPVVTPLGKCAIAGYDYGNPRFSGWNFAPV</sequence>
<feature type="chain" id="PRO_5012987778" evidence="1">
    <location>
        <begin position="17"/>
        <end position="97"/>
    </location>
</feature>
<dbReference type="EMBL" id="JOOY01000062">
    <property type="protein sequence ID" value="OUJ00030.1"/>
    <property type="molecule type" value="Genomic_DNA"/>
</dbReference>
<name>A0A252B731_9PROT</name>
<dbReference type="AlphaFoldDB" id="A0A252B731"/>
<protein>
    <submittedName>
        <fullName evidence="2">Uncharacterized protein</fullName>
    </submittedName>
</protein>
<dbReference type="Proteomes" id="UP000194999">
    <property type="component" value="Unassembled WGS sequence"/>
</dbReference>
<proteinExistence type="predicted"/>
<gene>
    <name evidence="2" type="ORF">HK15_10890</name>
</gene>
<organism evidence="2 3">
    <name type="scientific">Acetobacter orientalis</name>
    <dbReference type="NCBI Taxonomy" id="146474"/>
    <lineage>
        <taxon>Bacteria</taxon>
        <taxon>Pseudomonadati</taxon>
        <taxon>Pseudomonadota</taxon>
        <taxon>Alphaproteobacteria</taxon>
        <taxon>Acetobacterales</taxon>
        <taxon>Acetobacteraceae</taxon>
        <taxon>Acetobacter</taxon>
    </lineage>
</organism>
<accession>A0A252B731</accession>
<reference evidence="2 3" key="1">
    <citation type="submission" date="2014-06" db="EMBL/GenBank/DDBJ databases">
        <authorList>
            <person name="Ju J."/>
            <person name="Zhang J."/>
        </authorList>
    </citation>
    <scope>NUCLEOTIDE SEQUENCE [LARGE SCALE GENOMIC DNA]</scope>
    <source>
        <strain evidence="2">DmW_048</strain>
    </source>
</reference>